<dbReference type="Gene3D" id="3.50.50.60">
    <property type="entry name" value="FAD/NAD(P)-binding domain"/>
    <property type="match status" value="1"/>
</dbReference>
<gene>
    <name evidence="9" type="ORF">scyTo_0012279</name>
</gene>
<dbReference type="SUPFAM" id="SSF54373">
    <property type="entry name" value="FAD-linked reductases, C-terminal domain"/>
    <property type="match status" value="1"/>
</dbReference>
<organism evidence="9 10">
    <name type="scientific">Scyliorhinus torazame</name>
    <name type="common">Cloudy catshark</name>
    <name type="synonym">Catulus torazame</name>
    <dbReference type="NCBI Taxonomy" id="75743"/>
    <lineage>
        <taxon>Eukaryota</taxon>
        <taxon>Metazoa</taxon>
        <taxon>Chordata</taxon>
        <taxon>Craniata</taxon>
        <taxon>Vertebrata</taxon>
        <taxon>Chondrichthyes</taxon>
        <taxon>Elasmobranchii</taxon>
        <taxon>Galeomorphii</taxon>
        <taxon>Galeoidea</taxon>
        <taxon>Carcharhiniformes</taxon>
        <taxon>Scyliorhinidae</taxon>
        <taxon>Scyliorhinus</taxon>
    </lineage>
</organism>
<name>A0A401P5H7_SCYTO</name>
<evidence type="ECO:0000256" key="2">
    <source>
        <dbReference type="ARBA" id="ARBA00004496"/>
    </source>
</evidence>
<dbReference type="PANTHER" id="PTHR10742:SF405">
    <property type="entry name" value="PEROXISOMAL N(1)-ACETYL-SPERMINE_SPERMIDINE OXIDASE"/>
    <property type="match status" value="1"/>
</dbReference>
<keyword evidence="6" id="KW-0274">FAD</keyword>
<dbReference type="SUPFAM" id="SSF51905">
    <property type="entry name" value="FAD/NAD(P)-binding domain"/>
    <property type="match status" value="1"/>
</dbReference>
<protein>
    <recommendedName>
        <fullName evidence="8">Amine oxidase domain-containing protein</fullName>
    </recommendedName>
</protein>
<feature type="domain" description="Amine oxidase" evidence="8">
    <location>
        <begin position="2"/>
        <end position="272"/>
    </location>
</feature>
<proteinExistence type="inferred from homology"/>
<dbReference type="GO" id="GO:0005737">
    <property type="term" value="C:cytoplasm"/>
    <property type="evidence" value="ECO:0007669"/>
    <property type="project" value="UniProtKB-SubCell"/>
</dbReference>
<comment type="subcellular location">
    <subcellularLocation>
        <location evidence="2">Cytoplasm</location>
    </subcellularLocation>
</comment>
<dbReference type="InterPro" id="IPR002937">
    <property type="entry name" value="Amino_oxidase"/>
</dbReference>
<evidence type="ECO:0000259" key="8">
    <source>
        <dbReference type="Pfam" id="PF01593"/>
    </source>
</evidence>
<feature type="non-terminal residue" evidence="9">
    <location>
        <position position="301"/>
    </location>
</feature>
<keyword evidence="4" id="KW-0963">Cytoplasm</keyword>
<dbReference type="AlphaFoldDB" id="A0A401P5H7"/>
<evidence type="ECO:0000256" key="5">
    <source>
        <dbReference type="ARBA" id="ARBA00022630"/>
    </source>
</evidence>
<dbReference type="GO" id="GO:0046592">
    <property type="term" value="F:polyamine oxidase activity"/>
    <property type="evidence" value="ECO:0007669"/>
    <property type="project" value="TreeGrafter"/>
</dbReference>
<evidence type="ECO:0000256" key="4">
    <source>
        <dbReference type="ARBA" id="ARBA00022490"/>
    </source>
</evidence>
<dbReference type="STRING" id="75743.A0A401P5H7"/>
<dbReference type="PANTHER" id="PTHR10742">
    <property type="entry name" value="FLAVIN MONOAMINE OXIDASE"/>
    <property type="match status" value="1"/>
</dbReference>
<keyword evidence="7" id="KW-0560">Oxidoreductase</keyword>
<evidence type="ECO:0000256" key="6">
    <source>
        <dbReference type="ARBA" id="ARBA00022827"/>
    </source>
</evidence>
<comment type="similarity">
    <text evidence="3">Belongs to the flavin monoamine oxidase family.</text>
</comment>
<dbReference type="InterPro" id="IPR036188">
    <property type="entry name" value="FAD/NAD-bd_sf"/>
</dbReference>
<evidence type="ECO:0000313" key="10">
    <source>
        <dbReference type="Proteomes" id="UP000288216"/>
    </source>
</evidence>
<dbReference type="Pfam" id="PF01593">
    <property type="entry name" value="Amino_oxidase"/>
    <property type="match status" value="1"/>
</dbReference>
<accession>A0A401P5H7</accession>
<dbReference type="InterPro" id="IPR050281">
    <property type="entry name" value="Flavin_monoamine_oxidase"/>
</dbReference>
<keyword evidence="10" id="KW-1185">Reference proteome</keyword>
<dbReference type="EMBL" id="BFAA01005876">
    <property type="protein sequence ID" value="GCB68401.1"/>
    <property type="molecule type" value="Genomic_DNA"/>
</dbReference>
<dbReference type="Proteomes" id="UP000288216">
    <property type="component" value="Unassembled WGS sequence"/>
</dbReference>
<evidence type="ECO:0000256" key="7">
    <source>
        <dbReference type="ARBA" id="ARBA00023002"/>
    </source>
</evidence>
<comment type="caution">
    <text evidence="9">The sequence shown here is derived from an EMBL/GenBank/DDBJ whole genome shotgun (WGS) entry which is preliminary data.</text>
</comment>
<reference evidence="9 10" key="1">
    <citation type="journal article" date="2018" name="Nat. Ecol. Evol.">
        <title>Shark genomes provide insights into elasmobranch evolution and the origin of vertebrates.</title>
        <authorList>
            <person name="Hara Y"/>
            <person name="Yamaguchi K"/>
            <person name="Onimaru K"/>
            <person name="Kadota M"/>
            <person name="Koyanagi M"/>
            <person name="Keeley SD"/>
            <person name="Tatsumi K"/>
            <person name="Tanaka K"/>
            <person name="Motone F"/>
            <person name="Kageyama Y"/>
            <person name="Nozu R"/>
            <person name="Adachi N"/>
            <person name="Nishimura O"/>
            <person name="Nakagawa R"/>
            <person name="Tanegashima C"/>
            <person name="Kiyatake I"/>
            <person name="Matsumoto R"/>
            <person name="Murakumo K"/>
            <person name="Nishida K"/>
            <person name="Terakita A"/>
            <person name="Kuratani S"/>
            <person name="Sato K"/>
            <person name="Hyodo S Kuraku.S."/>
        </authorList>
    </citation>
    <scope>NUCLEOTIDE SEQUENCE [LARGE SCALE GENOMIC DNA]</scope>
</reference>
<evidence type="ECO:0000256" key="3">
    <source>
        <dbReference type="ARBA" id="ARBA00005995"/>
    </source>
</evidence>
<dbReference type="OrthoDB" id="2019015at2759"/>
<evidence type="ECO:0000256" key="1">
    <source>
        <dbReference type="ARBA" id="ARBA00001974"/>
    </source>
</evidence>
<evidence type="ECO:0000313" key="9">
    <source>
        <dbReference type="EMBL" id="GCB68401.1"/>
    </source>
</evidence>
<sequence length="301" mass="34532">MKNPIFQLAKEHNLLKQVYNKSETEWSVLTNTQKQLDLNFTEEMRNLASSILRRAHLLAQERGYTQAKSIADVYLEEVKMLLAQWSGDHVDLRRQKLGVLSMSMKWQCIHLATNGLADVSVHEYEEYKNIEGDDRNSPGLFPSLLQKLLEVIPKEKLLLEKPVKQIQWNGSFQWEGGSLYPVRVVCEDGDQILADHVIVTISLGCLKASNQSLFQPSLPAGHLQAIHNMGFGTMNKIYLEYETPFWDENIDIIALVWEDETPLSGQKPNLVEWWRRVPVVYVFKPTERYGHVLVGTISGKE</sequence>
<keyword evidence="5" id="KW-0285">Flavoprotein</keyword>
<comment type="cofactor">
    <cofactor evidence="1">
        <name>FAD</name>
        <dbReference type="ChEBI" id="CHEBI:57692"/>
    </cofactor>
</comment>